<evidence type="ECO:0000313" key="2">
    <source>
        <dbReference type="Proteomes" id="UP000789706"/>
    </source>
</evidence>
<sequence length="101" mass="11587">MNRDINYAWKPTEKNSGSVLSPPISHPIKNKKLNERITVTDLRAFKIEKRELIRPNQSCFILLKLKVTCYDAKVGVEESVVSKPVTLMFQNLKKSCVVIKK</sequence>
<evidence type="ECO:0000313" key="1">
    <source>
        <dbReference type="EMBL" id="CAG8470624.1"/>
    </source>
</evidence>
<dbReference type="EMBL" id="CAJVPK010000190">
    <property type="protein sequence ID" value="CAG8470624.1"/>
    <property type="molecule type" value="Genomic_DNA"/>
</dbReference>
<reference evidence="1" key="1">
    <citation type="submission" date="2021-06" db="EMBL/GenBank/DDBJ databases">
        <authorList>
            <person name="Kallberg Y."/>
            <person name="Tangrot J."/>
            <person name="Rosling A."/>
        </authorList>
    </citation>
    <scope>NUCLEOTIDE SEQUENCE</scope>
    <source>
        <strain evidence="1">AZ414A</strain>
    </source>
</reference>
<keyword evidence="2" id="KW-1185">Reference proteome</keyword>
<name>A0A9N8Z3X7_9GLOM</name>
<comment type="caution">
    <text evidence="1">The sequence shown here is derived from an EMBL/GenBank/DDBJ whole genome shotgun (WGS) entry which is preliminary data.</text>
</comment>
<dbReference type="AlphaFoldDB" id="A0A9N8Z3X7"/>
<organism evidence="1 2">
    <name type="scientific">Diversispora eburnea</name>
    <dbReference type="NCBI Taxonomy" id="1213867"/>
    <lineage>
        <taxon>Eukaryota</taxon>
        <taxon>Fungi</taxon>
        <taxon>Fungi incertae sedis</taxon>
        <taxon>Mucoromycota</taxon>
        <taxon>Glomeromycotina</taxon>
        <taxon>Glomeromycetes</taxon>
        <taxon>Diversisporales</taxon>
        <taxon>Diversisporaceae</taxon>
        <taxon>Diversispora</taxon>
    </lineage>
</organism>
<protein>
    <submittedName>
        <fullName evidence="1">8857_t:CDS:1</fullName>
    </submittedName>
</protein>
<accession>A0A9N8Z3X7</accession>
<proteinExistence type="predicted"/>
<gene>
    <name evidence="1" type="ORF">DEBURN_LOCUS3142</name>
</gene>
<dbReference type="Proteomes" id="UP000789706">
    <property type="component" value="Unassembled WGS sequence"/>
</dbReference>